<evidence type="ECO:0000313" key="3">
    <source>
        <dbReference type="Proteomes" id="UP000294947"/>
    </source>
</evidence>
<evidence type="ECO:0000313" key="2">
    <source>
        <dbReference type="EMBL" id="TDD40859.1"/>
    </source>
</evidence>
<name>A0A4R4YAS0_9PSEU</name>
<feature type="signal peptide" evidence="1">
    <location>
        <begin position="1"/>
        <end position="19"/>
    </location>
</feature>
<evidence type="ECO:0000256" key="1">
    <source>
        <dbReference type="SAM" id="SignalP"/>
    </source>
</evidence>
<keyword evidence="3" id="KW-1185">Reference proteome</keyword>
<protein>
    <recommendedName>
        <fullName evidence="4">Integral membrane protein</fullName>
    </recommendedName>
</protein>
<sequence length="167" mass="17380">MAILVLLAAAVLMVPAAIAAGNASYAREAREAAVVAATGRPVEAVVTGEPEAHAIGGPENHSITYSAEISWIGADGNGRVDTTAVPPGTALGSKIRLWVDRADRITVAPPSESQLRASAVGFTIGIMVTGQLLCTGLIWGVRGIADACAARAWNREWESVEAKWLEH</sequence>
<dbReference type="AlphaFoldDB" id="A0A4R4YAS0"/>
<dbReference type="PANTHER" id="PTHR42305:SF1">
    <property type="entry name" value="MEMBRANE PROTEIN RV1733C-RELATED"/>
    <property type="match status" value="1"/>
</dbReference>
<proteinExistence type="predicted"/>
<organism evidence="2 3">
    <name type="scientific">Saccharopolyspora elongata</name>
    <dbReference type="NCBI Taxonomy" id="2530387"/>
    <lineage>
        <taxon>Bacteria</taxon>
        <taxon>Bacillati</taxon>
        <taxon>Actinomycetota</taxon>
        <taxon>Actinomycetes</taxon>
        <taxon>Pseudonocardiales</taxon>
        <taxon>Pseudonocardiaceae</taxon>
        <taxon>Saccharopolyspora</taxon>
    </lineage>
</organism>
<keyword evidence="1" id="KW-0732">Signal</keyword>
<dbReference type="InterPro" id="IPR039708">
    <property type="entry name" value="MT1774/Rv1733c-like"/>
</dbReference>
<dbReference type="PANTHER" id="PTHR42305">
    <property type="entry name" value="MEMBRANE PROTEIN RV1733C-RELATED"/>
    <property type="match status" value="1"/>
</dbReference>
<comment type="caution">
    <text evidence="2">The sequence shown here is derived from an EMBL/GenBank/DDBJ whole genome shotgun (WGS) entry which is preliminary data.</text>
</comment>
<dbReference type="EMBL" id="SMKW01000066">
    <property type="protein sequence ID" value="TDD40859.1"/>
    <property type="molecule type" value="Genomic_DNA"/>
</dbReference>
<dbReference type="RefSeq" id="WP_132492800.1">
    <property type="nucleotide sequence ID" value="NZ_SMKW01000066.1"/>
</dbReference>
<evidence type="ECO:0008006" key="4">
    <source>
        <dbReference type="Google" id="ProtNLM"/>
    </source>
</evidence>
<dbReference type="OrthoDB" id="3579868at2"/>
<feature type="chain" id="PRO_5020259851" description="Integral membrane protein" evidence="1">
    <location>
        <begin position="20"/>
        <end position="167"/>
    </location>
</feature>
<gene>
    <name evidence="2" type="ORF">E1288_34520</name>
</gene>
<accession>A0A4R4YAS0</accession>
<reference evidence="2 3" key="1">
    <citation type="submission" date="2019-03" db="EMBL/GenBank/DDBJ databases">
        <title>Draft genome sequences of novel Actinobacteria.</title>
        <authorList>
            <person name="Sahin N."/>
            <person name="Ay H."/>
            <person name="Saygin H."/>
        </authorList>
    </citation>
    <scope>NUCLEOTIDE SEQUENCE [LARGE SCALE GENOMIC DNA]</scope>
    <source>
        <strain evidence="2 3">7K502</strain>
    </source>
</reference>
<dbReference type="Proteomes" id="UP000294947">
    <property type="component" value="Unassembled WGS sequence"/>
</dbReference>